<feature type="transmembrane region" description="Helical" evidence="1">
    <location>
        <begin position="50"/>
        <end position="68"/>
    </location>
</feature>
<dbReference type="EMBL" id="JBEZLS010000001">
    <property type="protein sequence ID" value="MEU9349600.1"/>
    <property type="molecule type" value="Genomic_DNA"/>
</dbReference>
<keyword evidence="4" id="KW-1185">Reference proteome</keyword>
<comment type="caution">
    <text evidence="3">The sequence shown here is derived from an EMBL/GenBank/DDBJ whole genome shotgun (WGS) entry which is preliminary data.</text>
</comment>
<evidence type="ECO:0000313" key="4">
    <source>
        <dbReference type="Proteomes" id="UP001551582"/>
    </source>
</evidence>
<reference evidence="3 4" key="1">
    <citation type="submission" date="2024-06" db="EMBL/GenBank/DDBJ databases">
        <title>The Natural Products Discovery Center: Release of the First 8490 Sequenced Strains for Exploring Actinobacteria Biosynthetic Diversity.</title>
        <authorList>
            <person name="Kalkreuter E."/>
            <person name="Kautsar S.A."/>
            <person name="Yang D."/>
            <person name="Bader C.D."/>
            <person name="Teijaro C.N."/>
            <person name="Fluegel L."/>
            <person name="Davis C.M."/>
            <person name="Simpson J.R."/>
            <person name="Lauterbach L."/>
            <person name="Steele A.D."/>
            <person name="Gui C."/>
            <person name="Meng S."/>
            <person name="Li G."/>
            <person name="Viehrig K."/>
            <person name="Ye F."/>
            <person name="Su P."/>
            <person name="Kiefer A.F."/>
            <person name="Nichols A."/>
            <person name="Cepeda A.J."/>
            <person name="Yan W."/>
            <person name="Fan B."/>
            <person name="Jiang Y."/>
            <person name="Adhikari A."/>
            <person name="Zheng C.-J."/>
            <person name="Schuster L."/>
            <person name="Cowan T.M."/>
            <person name="Smanski M.J."/>
            <person name="Chevrette M.G."/>
            <person name="De Carvalho L.P.S."/>
            <person name="Shen B."/>
        </authorList>
    </citation>
    <scope>NUCLEOTIDE SEQUENCE [LARGE SCALE GENOMIC DNA]</scope>
    <source>
        <strain evidence="3 4">NPDC048274</strain>
    </source>
</reference>
<dbReference type="RefSeq" id="WP_359975621.1">
    <property type="nucleotide sequence ID" value="NZ_JBEZLS010000001.1"/>
</dbReference>
<dbReference type="Proteomes" id="UP001551582">
    <property type="component" value="Unassembled WGS sequence"/>
</dbReference>
<feature type="chain" id="PRO_5045257026" evidence="2">
    <location>
        <begin position="22"/>
        <end position="86"/>
    </location>
</feature>
<proteinExistence type="predicted"/>
<evidence type="ECO:0000256" key="2">
    <source>
        <dbReference type="SAM" id="SignalP"/>
    </source>
</evidence>
<dbReference type="NCBIfam" id="NF041742">
    <property type="entry name" value="WGxxGxxG_fam"/>
    <property type="match status" value="1"/>
</dbReference>
<feature type="signal peptide" evidence="2">
    <location>
        <begin position="1"/>
        <end position="21"/>
    </location>
</feature>
<gene>
    <name evidence="3" type="ORF">AB0D65_00920</name>
</gene>
<name>A0ABV3DXG9_9ACTN</name>
<evidence type="ECO:0000313" key="3">
    <source>
        <dbReference type="EMBL" id="MEU9349600.1"/>
    </source>
</evidence>
<organism evidence="3 4">
    <name type="scientific">Streptomyces griseoloalbus</name>
    <dbReference type="NCBI Taxonomy" id="67303"/>
    <lineage>
        <taxon>Bacteria</taxon>
        <taxon>Bacillati</taxon>
        <taxon>Actinomycetota</taxon>
        <taxon>Actinomycetes</taxon>
        <taxon>Kitasatosporales</taxon>
        <taxon>Streptomycetaceae</taxon>
        <taxon>Streptomyces</taxon>
    </lineage>
</organism>
<sequence length="86" mass="8941">MRKLVGTVAIGILLAIAPAGAAFSQSAEQTTAQTTTATVVQAQEDEDDDGGNAGLWGLLGLLGLAGLIPRKSKRDQHRDQHGSSRM</sequence>
<protein>
    <submittedName>
        <fullName evidence="3">WGxxGxxG family protein</fullName>
    </submittedName>
</protein>
<accession>A0ABV3DXG9</accession>
<keyword evidence="2" id="KW-0732">Signal</keyword>
<evidence type="ECO:0000256" key="1">
    <source>
        <dbReference type="SAM" id="Phobius"/>
    </source>
</evidence>
<keyword evidence="1" id="KW-0472">Membrane</keyword>
<keyword evidence="1" id="KW-0812">Transmembrane</keyword>
<keyword evidence="1" id="KW-1133">Transmembrane helix</keyword>